<dbReference type="Proteomes" id="UP000239485">
    <property type="component" value="Unassembled WGS sequence"/>
</dbReference>
<evidence type="ECO:0000313" key="2">
    <source>
        <dbReference type="Proteomes" id="UP000239485"/>
    </source>
</evidence>
<evidence type="ECO:0000313" key="1">
    <source>
        <dbReference type="EMBL" id="PPK97991.1"/>
    </source>
</evidence>
<dbReference type="AlphaFoldDB" id="A0A2S6IUP8"/>
<proteinExistence type="predicted"/>
<sequence length="186" mass="20631">MTTDSTPYRPSVVEARPLLSLLLQVSRSGHLGPLVCGMPLQPLEQILGPAHDRQRQTRPRRWRPRLHYWDDLEVLICHGMVIAFTIPTWGEELTLPTALTGWATSTQPSLLSRTEMLTALAAAGLTCHAEPRLVLDDDAEGIHVLNGGVDLVFLTEGGESRLSTLSKRRYDLDTNDHSPRQGRLPA</sequence>
<keyword evidence="2" id="KW-1185">Reference proteome</keyword>
<dbReference type="OrthoDB" id="3637795at2"/>
<reference evidence="1 2" key="1">
    <citation type="submission" date="2018-02" db="EMBL/GenBank/DDBJ databases">
        <title>Genomic Encyclopedia of Archaeal and Bacterial Type Strains, Phase II (KMG-II): from individual species to whole genera.</title>
        <authorList>
            <person name="Goeker M."/>
        </authorList>
    </citation>
    <scope>NUCLEOTIDE SEQUENCE [LARGE SCALE GENOMIC DNA]</scope>
    <source>
        <strain evidence="1 2">DSM 22857</strain>
    </source>
</reference>
<name>A0A2S6IUP8_9ACTN</name>
<protein>
    <submittedName>
        <fullName evidence="1">Uncharacterized protein</fullName>
    </submittedName>
</protein>
<dbReference type="EMBL" id="PTJD01000002">
    <property type="protein sequence ID" value="PPK97991.1"/>
    <property type="molecule type" value="Genomic_DNA"/>
</dbReference>
<gene>
    <name evidence="1" type="ORF">CLV92_102142</name>
</gene>
<dbReference type="RefSeq" id="WP_104431441.1">
    <property type="nucleotide sequence ID" value="NZ_PTJD01000002.1"/>
</dbReference>
<organism evidence="1 2">
    <name type="scientific">Kineococcus xinjiangensis</name>
    <dbReference type="NCBI Taxonomy" id="512762"/>
    <lineage>
        <taxon>Bacteria</taxon>
        <taxon>Bacillati</taxon>
        <taxon>Actinomycetota</taxon>
        <taxon>Actinomycetes</taxon>
        <taxon>Kineosporiales</taxon>
        <taxon>Kineosporiaceae</taxon>
        <taxon>Kineococcus</taxon>
    </lineage>
</organism>
<comment type="caution">
    <text evidence="1">The sequence shown here is derived from an EMBL/GenBank/DDBJ whole genome shotgun (WGS) entry which is preliminary data.</text>
</comment>
<accession>A0A2S6IUP8</accession>